<keyword evidence="3" id="KW-1185">Reference proteome</keyword>
<dbReference type="PANTHER" id="PTHR11608:SF0">
    <property type="entry name" value="BIFUNCTIONAL PROTEIN PYRR"/>
    <property type="match status" value="1"/>
</dbReference>
<dbReference type="Pfam" id="PF00156">
    <property type="entry name" value="Pribosyltran"/>
    <property type="match status" value="1"/>
</dbReference>
<gene>
    <name evidence="2" type="ORF">CGK74_15875</name>
</gene>
<dbReference type="OrthoDB" id="8560416at2"/>
<evidence type="ECO:0000313" key="2">
    <source>
        <dbReference type="EMBL" id="OYD52824.1"/>
    </source>
</evidence>
<dbReference type="SUPFAM" id="SSF53271">
    <property type="entry name" value="PRTase-like"/>
    <property type="match status" value="1"/>
</dbReference>
<dbReference type="AlphaFoldDB" id="A0A235EUZ1"/>
<dbReference type="GO" id="GO:0016757">
    <property type="term" value="F:glycosyltransferase activity"/>
    <property type="evidence" value="ECO:0007669"/>
    <property type="project" value="UniProtKB-KW"/>
</dbReference>
<accession>A0A235EUZ1</accession>
<name>A0A235EUZ1_9RHOO</name>
<dbReference type="RefSeq" id="WP_094269397.1">
    <property type="nucleotide sequence ID" value="NZ_NOIH01000026.1"/>
</dbReference>
<feature type="domain" description="Phosphoribosyltransferase" evidence="1">
    <location>
        <begin position="13"/>
        <end position="163"/>
    </location>
</feature>
<evidence type="ECO:0000259" key="1">
    <source>
        <dbReference type="Pfam" id="PF00156"/>
    </source>
</evidence>
<dbReference type="Proteomes" id="UP000215181">
    <property type="component" value="Unassembled WGS sequence"/>
</dbReference>
<evidence type="ECO:0000313" key="3">
    <source>
        <dbReference type="Proteomes" id="UP000215181"/>
    </source>
</evidence>
<dbReference type="CDD" id="cd06223">
    <property type="entry name" value="PRTases_typeI"/>
    <property type="match status" value="1"/>
</dbReference>
<proteinExistence type="predicted"/>
<dbReference type="InterPro" id="IPR000836">
    <property type="entry name" value="PRTase_dom"/>
</dbReference>
<dbReference type="PANTHER" id="PTHR11608">
    <property type="entry name" value="BIFUNCTIONAL PROTEIN PYRR"/>
    <property type="match status" value="1"/>
</dbReference>
<organism evidence="2 3">
    <name type="scientific">Thauera propionica</name>
    <dbReference type="NCBI Taxonomy" id="2019431"/>
    <lineage>
        <taxon>Bacteria</taxon>
        <taxon>Pseudomonadati</taxon>
        <taxon>Pseudomonadota</taxon>
        <taxon>Betaproteobacteria</taxon>
        <taxon>Rhodocyclales</taxon>
        <taxon>Zoogloeaceae</taxon>
        <taxon>Thauera</taxon>
    </lineage>
</organism>
<comment type="caution">
    <text evidence="2">The sequence shown here is derived from an EMBL/GenBank/DDBJ whole genome shotgun (WGS) entry which is preliminary data.</text>
</comment>
<protein>
    <submittedName>
        <fullName evidence="2">Phosphoribosyltransferase</fullName>
    </submittedName>
</protein>
<dbReference type="InterPro" id="IPR050137">
    <property type="entry name" value="PyrR_bifunctional"/>
</dbReference>
<dbReference type="InterPro" id="IPR029057">
    <property type="entry name" value="PRTase-like"/>
</dbReference>
<keyword evidence="2" id="KW-0808">Transferase</keyword>
<dbReference type="EMBL" id="NOIH01000026">
    <property type="protein sequence ID" value="OYD52824.1"/>
    <property type="molecule type" value="Genomic_DNA"/>
</dbReference>
<dbReference type="Gene3D" id="3.40.50.2020">
    <property type="match status" value="1"/>
</dbReference>
<reference evidence="2 3" key="1">
    <citation type="submission" date="2017-07" db="EMBL/GenBank/DDBJ databases">
        <title>Thauera sp. KNDSS-Mac4 genome sequence and assembly.</title>
        <authorList>
            <person name="Mayilraj S."/>
        </authorList>
    </citation>
    <scope>NUCLEOTIDE SEQUENCE [LARGE SCALE GENOMIC DNA]</scope>
    <source>
        <strain evidence="2 3">KNDSS-Mac4</strain>
    </source>
</reference>
<sequence>MERPPGRRTCLYDAEQLDAVVERMALQAAALLRGCERIAVIGLLRRGAPLAERITTLMVERHGMAPPLRLDIKVKRYADDLALLHPETQLLEDPAHAALDLQGRSVLVVDDVLYTGHSLLRVLGYLSRWSPAEVRVAVLADRGVLRLPLRADIVGLRLDVAPTDVIECNVPPYEPSWRIELLQPERGAGNED</sequence>
<keyword evidence="2" id="KW-0328">Glycosyltransferase</keyword>